<keyword evidence="12" id="KW-0732">Signal</keyword>
<evidence type="ECO:0000256" key="9">
    <source>
        <dbReference type="ARBA" id="ARBA00023180"/>
    </source>
</evidence>
<keyword evidence="5 12" id="KW-0812">Transmembrane</keyword>
<comment type="catalytic activity">
    <reaction evidence="12">
        <text>glucuronate acceptor + UDP-alpha-D-glucuronate = acceptor beta-D-glucuronoside + UDP + H(+)</text>
        <dbReference type="Rhea" id="RHEA:21032"/>
        <dbReference type="ChEBI" id="CHEBI:15378"/>
        <dbReference type="ChEBI" id="CHEBI:58052"/>
        <dbReference type="ChEBI" id="CHEBI:58223"/>
        <dbReference type="ChEBI" id="CHEBI:132367"/>
        <dbReference type="ChEBI" id="CHEBI:132368"/>
        <dbReference type="EC" id="2.4.1.17"/>
    </reaction>
</comment>
<dbReference type="GO" id="GO:0016020">
    <property type="term" value="C:membrane"/>
    <property type="evidence" value="ECO:0007669"/>
    <property type="project" value="UniProtKB-SubCell"/>
</dbReference>
<dbReference type="EC" id="2.4.1.17" evidence="12"/>
<dbReference type="InterPro" id="IPR002213">
    <property type="entry name" value="UDP_glucos_trans"/>
</dbReference>
<dbReference type="GO" id="GO:0015020">
    <property type="term" value="F:glucuronosyltransferase activity"/>
    <property type="evidence" value="ECO:0007669"/>
    <property type="project" value="UniProtKB-EC"/>
</dbReference>
<evidence type="ECO:0000256" key="10">
    <source>
        <dbReference type="ARBA" id="ARBA00046288"/>
    </source>
</evidence>
<dbReference type="PROSITE" id="PS00375">
    <property type="entry name" value="UDPGT"/>
    <property type="match status" value="1"/>
</dbReference>
<feature type="chain" id="PRO_5043090739" description="UDP-glucuronosyltransferase" evidence="12">
    <location>
        <begin position="26"/>
        <end position="525"/>
    </location>
</feature>
<evidence type="ECO:0000256" key="7">
    <source>
        <dbReference type="ARBA" id="ARBA00022989"/>
    </source>
</evidence>
<sequence length="525" mass="59653">MSHKSIVSIILLAIFCCSGIQLGNAARILAIETFAGKSHWNFMSAVLRAMTNNGHNVTVFTPFLDGNRENYTEIDMSSMFPMKLGMNIVSKRETYSNQFTPISFMMELGRLSCEILHNNEQLNDFLANKLQSDFDAVVYEPGIVSGCLSYLGANSNLPVIHTLPIPINTYTERITYGEVHNPATVSTMLFHSAVPKTFVQRLTNTLVWLYTSIVVRFQELLIQLFNSKPYDLATINPPSLVFMNTHFISDKPRPTPSNVVNIGGIHLKPPKKIPQDILDFIEDAPHGVILFTFGSTTSMTSLPRNILTAFKEAISELPQKVLLKYEGEMEDKPKNVMTRKWLPQRDILLHKNVKLFVSHGGISGLYEAVDAGVPVLGFPLFGDQHRNIDNLVEAGMAISMEIFSVTKETFFKNILDLVNDEEYIKNAKITSEIFKDRPMSPEKSVAYWTEYVIRHKGAPHLKSQALNLTWYQYFLLDIIAVMLIFIYIFVLIVLKLFKFIRTFIHTFIRTFYAKIYSSFSKVKSD</sequence>
<evidence type="ECO:0000313" key="14">
    <source>
        <dbReference type="Proteomes" id="UP001160148"/>
    </source>
</evidence>
<dbReference type="Gene3D" id="3.40.50.2000">
    <property type="entry name" value="Glycogen Phosphorylase B"/>
    <property type="match status" value="1"/>
</dbReference>
<proteinExistence type="inferred from homology"/>
<keyword evidence="7 12" id="KW-1133">Transmembrane helix</keyword>
<keyword evidence="3 11" id="KW-0328">Glycosyltransferase</keyword>
<evidence type="ECO:0000256" key="2">
    <source>
        <dbReference type="ARBA" id="ARBA00009995"/>
    </source>
</evidence>
<keyword evidence="9" id="KW-0325">Glycoprotein</keyword>
<dbReference type="InterPro" id="IPR050271">
    <property type="entry name" value="UDP-glycosyltransferase"/>
</dbReference>
<accession>A0AAV0W5G2</accession>
<evidence type="ECO:0000256" key="4">
    <source>
        <dbReference type="ARBA" id="ARBA00022679"/>
    </source>
</evidence>
<evidence type="ECO:0000313" key="13">
    <source>
        <dbReference type="EMBL" id="CAI6350992.1"/>
    </source>
</evidence>
<keyword evidence="4 11" id="KW-0808">Transferase</keyword>
<keyword evidence="6" id="KW-0256">Endoplasmic reticulum</keyword>
<dbReference type="GO" id="GO:0005783">
    <property type="term" value="C:endoplasmic reticulum"/>
    <property type="evidence" value="ECO:0007669"/>
    <property type="project" value="UniProtKB-SubCell"/>
</dbReference>
<evidence type="ECO:0000256" key="1">
    <source>
        <dbReference type="ARBA" id="ARBA00004240"/>
    </source>
</evidence>
<dbReference type="PANTHER" id="PTHR48043">
    <property type="entry name" value="EG:EG0003.4 PROTEIN-RELATED"/>
    <property type="match status" value="1"/>
</dbReference>
<reference evidence="13 14" key="1">
    <citation type="submission" date="2023-01" db="EMBL/GenBank/DDBJ databases">
        <authorList>
            <person name="Whitehead M."/>
        </authorList>
    </citation>
    <scope>NUCLEOTIDE SEQUENCE [LARGE SCALE GENOMIC DNA]</scope>
</reference>
<dbReference type="SUPFAM" id="SSF53756">
    <property type="entry name" value="UDP-Glycosyltransferase/glycogen phosphorylase"/>
    <property type="match status" value="1"/>
</dbReference>
<dbReference type="Pfam" id="PF00201">
    <property type="entry name" value="UDPGT"/>
    <property type="match status" value="1"/>
</dbReference>
<evidence type="ECO:0000256" key="3">
    <source>
        <dbReference type="ARBA" id="ARBA00022676"/>
    </source>
</evidence>
<dbReference type="PANTHER" id="PTHR48043:SF145">
    <property type="entry name" value="FI06409P-RELATED"/>
    <property type="match status" value="1"/>
</dbReference>
<name>A0AAV0W5G2_9HEMI</name>
<dbReference type="AlphaFoldDB" id="A0AAV0W5G2"/>
<evidence type="ECO:0000256" key="8">
    <source>
        <dbReference type="ARBA" id="ARBA00023136"/>
    </source>
</evidence>
<feature type="signal peptide" evidence="12">
    <location>
        <begin position="1"/>
        <end position="25"/>
    </location>
</feature>
<evidence type="ECO:0000256" key="11">
    <source>
        <dbReference type="RuleBase" id="RU003718"/>
    </source>
</evidence>
<dbReference type="FunFam" id="3.40.50.2000:FF:000050">
    <property type="entry name" value="UDP-glucuronosyltransferase"/>
    <property type="match status" value="1"/>
</dbReference>
<evidence type="ECO:0000256" key="5">
    <source>
        <dbReference type="ARBA" id="ARBA00022692"/>
    </source>
</evidence>
<protein>
    <recommendedName>
        <fullName evidence="12">UDP-glucuronosyltransferase</fullName>
        <ecNumber evidence="12">2.4.1.17</ecNumber>
    </recommendedName>
</protein>
<comment type="caution">
    <text evidence="13">The sequence shown here is derived from an EMBL/GenBank/DDBJ whole genome shotgun (WGS) entry which is preliminary data.</text>
</comment>
<gene>
    <name evidence="13" type="ORF">MEUPH1_LOCUS7386</name>
</gene>
<dbReference type="CDD" id="cd03784">
    <property type="entry name" value="GT1_Gtf-like"/>
    <property type="match status" value="1"/>
</dbReference>
<organism evidence="13 14">
    <name type="scientific">Macrosiphum euphorbiae</name>
    <name type="common">potato aphid</name>
    <dbReference type="NCBI Taxonomy" id="13131"/>
    <lineage>
        <taxon>Eukaryota</taxon>
        <taxon>Metazoa</taxon>
        <taxon>Ecdysozoa</taxon>
        <taxon>Arthropoda</taxon>
        <taxon>Hexapoda</taxon>
        <taxon>Insecta</taxon>
        <taxon>Pterygota</taxon>
        <taxon>Neoptera</taxon>
        <taxon>Paraneoptera</taxon>
        <taxon>Hemiptera</taxon>
        <taxon>Sternorrhyncha</taxon>
        <taxon>Aphidomorpha</taxon>
        <taxon>Aphidoidea</taxon>
        <taxon>Aphididae</taxon>
        <taxon>Macrosiphini</taxon>
        <taxon>Macrosiphum</taxon>
    </lineage>
</organism>
<comment type="similarity">
    <text evidence="2 11">Belongs to the UDP-glycosyltransferase family.</text>
</comment>
<evidence type="ECO:0000256" key="12">
    <source>
        <dbReference type="RuleBase" id="RU362059"/>
    </source>
</evidence>
<evidence type="ECO:0000256" key="6">
    <source>
        <dbReference type="ARBA" id="ARBA00022824"/>
    </source>
</evidence>
<dbReference type="EMBL" id="CARXXK010000001">
    <property type="protein sequence ID" value="CAI6350992.1"/>
    <property type="molecule type" value="Genomic_DNA"/>
</dbReference>
<keyword evidence="8 12" id="KW-0472">Membrane</keyword>
<dbReference type="InterPro" id="IPR035595">
    <property type="entry name" value="UDP_glycos_trans_CS"/>
</dbReference>
<feature type="transmembrane region" description="Helical" evidence="12">
    <location>
        <begin position="470"/>
        <end position="494"/>
    </location>
</feature>
<comment type="subcellular location">
    <subcellularLocation>
        <location evidence="10">Endomembrane system</location>
        <topology evidence="10">Single-pass type I membrane protein</topology>
    </subcellularLocation>
    <subcellularLocation>
        <location evidence="1">Endoplasmic reticulum</location>
    </subcellularLocation>
    <subcellularLocation>
        <location evidence="12">Membrane</location>
        <topology evidence="12">Single-pass membrane protein</topology>
    </subcellularLocation>
</comment>
<keyword evidence="14" id="KW-1185">Reference proteome</keyword>
<dbReference type="Proteomes" id="UP001160148">
    <property type="component" value="Unassembled WGS sequence"/>
</dbReference>